<dbReference type="SUPFAM" id="SSF47413">
    <property type="entry name" value="lambda repressor-like DNA-binding domains"/>
    <property type="match status" value="1"/>
</dbReference>
<dbReference type="GO" id="GO:0003677">
    <property type="term" value="F:DNA binding"/>
    <property type="evidence" value="ECO:0007669"/>
    <property type="project" value="InterPro"/>
</dbReference>
<dbReference type="SMART" id="SM00530">
    <property type="entry name" value="HTH_XRE"/>
    <property type="match status" value="1"/>
</dbReference>
<evidence type="ECO:0000259" key="1">
    <source>
        <dbReference type="PROSITE" id="PS50943"/>
    </source>
</evidence>
<protein>
    <submittedName>
        <fullName evidence="2">Helix-turn-helix transcriptional regulator</fullName>
    </submittedName>
</protein>
<comment type="caution">
    <text evidence="2">The sequence shown here is derived from an EMBL/GenBank/DDBJ whole genome shotgun (WGS) entry which is preliminary data.</text>
</comment>
<dbReference type="EMBL" id="JAPDDP010000053">
    <property type="protein sequence ID" value="MDA0183417.1"/>
    <property type="molecule type" value="Genomic_DNA"/>
</dbReference>
<organism evidence="2 3">
    <name type="scientific">Solirubrobacter phytolaccae</name>
    <dbReference type="NCBI Taxonomy" id="1404360"/>
    <lineage>
        <taxon>Bacteria</taxon>
        <taxon>Bacillati</taxon>
        <taxon>Actinomycetota</taxon>
        <taxon>Thermoleophilia</taxon>
        <taxon>Solirubrobacterales</taxon>
        <taxon>Solirubrobacteraceae</taxon>
        <taxon>Solirubrobacter</taxon>
    </lineage>
</organism>
<proteinExistence type="predicted"/>
<dbReference type="PROSITE" id="PS50943">
    <property type="entry name" value="HTH_CROC1"/>
    <property type="match status" value="1"/>
</dbReference>
<keyword evidence="3" id="KW-1185">Reference proteome</keyword>
<evidence type="ECO:0000313" key="3">
    <source>
        <dbReference type="Proteomes" id="UP001147653"/>
    </source>
</evidence>
<sequence length="244" mass="27186">MASPVGTLMRHWRRERRMSQLVLATEMGTTQRHVSFVESGRAEPSRELVLRVARALDVPLRERNQLLLAAGYAPQYRETGLDAPALSQVQRALDRMLAQQEPYPAVVMDHHWDIQQANAAATALFTCLLDGPPPEPANVIRLMFGPLRPHVANFDATGDALLARVYREAVGGVPDPRTQALLEEIRPDAPPDFARPASPVVPVHFVKDDLDVRYFSLVTTVGTPQDVTLQEIRVELFFPADRVS</sequence>
<dbReference type="InterPro" id="IPR001387">
    <property type="entry name" value="Cro/C1-type_HTH"/>
</dbReference>
<evidence type="ECO:0000313" key="2">
    <source>
        <dbReference type="EMBL" id="MDA0183417.1"/>
    </source>
</evidence>
<feature type="domain" description="HTH cro/C1-type" evidence="1">
    <location>
        <begin position="9"/>
        <end position="63"/>
    </location>
</feature>
<accession>A0A9X3NL13</accession>
<dbReference type="PANTHER" id="PTHR35010:SF4">
    <property type="entry name" value="BLL5781 PROTEIN"/>
    <property type="match status" value="1"/>
</dbReference>
<dbReference type="Pfam" id="PF17765">
    <property type="entry name" value="MLTR_LBD"/>
    <property type="match status" value="1"/>
</dbReference>
<dbReference type="Proteomes" id="UP001147653">
    <property type="component" value="Unassembled WGS sequence"/>
</dbReference>
<dbReference type="InterPro" id="IPR041413">
    <property type="entry name" value="MLTR_LBD"/>
</dbReference>
<dbReference type="Gene3D" id="1.10.260.40">
    <property type="entry name" value="lambda repressor-like DNA-binding domains"/>
    <property type="match status" value="1"/>
</dbReference>
<name>A0A9X3NL13_9ACTN</name>
<dbReference type="CDD" id="cd00093">
    <property type="entry name" value="HTH_XRE"/>
    <property type="match status" value="1"/>
</dbReference>
<dbReference type="PANTHER" id="PTHR35010">
    <property type="entry name" value="BLL4672 PROTEIN-RELATED"/>
    <property type="match status" value="1"/>
</dbReference>
<dbReference type="RefSeq" id="WP_270027806.1">
    <property type="nucleotide sequence ID" value="NZ_JAPDDP010000053.1"/>
</dbReference>
<gene>
    <name evidence="2" type="ORF">OJ997_24110</name>
</gene>
<reference evidence="2" key="1">
    <citation type="submission" date="2022-10" db="EMBL/GenBank/DDBJ databases">
        <title>The WGS of Solirubrobacter phytolaccae KCTC 29190.</title>
        <authorList>
            <person name="Jiang Z."/>
        </authorList>
    </citation>
    <scope>NUCLEOTIDE SEQUENCE</scope>
    <source>
        <strain evidence="2">KCTC 29190</strain>
    </source>
</reference>
<dbReference type="InterPro" id="IPR010982">
    <property type="entry name" value="Lambda_DNA-bd_dom_sf"/>
</dbReference>
<dbReference type="AlphaFoldDB" id="A0A9X3NL13"/>
<dbReference type="Pfam" id="PF01381">
    <property type="entry name" value="HTH_3"/>
    <property type="match status" value="1"/>
</dbReference>
<dbReference type="Gene3D" id="3.30.450.180">
    <property type="match status" value="1"/>
</dbReference>